<sequence length="150" mass="17098">MYETRIGELTKKMTRIHIADSAFKNTIRELVWAELFNEPEFDSKVVEIEALDTIFNECYKSMLQPMTIKEAILKNMGPGTVCFCKQAIAFAESDAEMLSIEIDSCCGSIILAAVYRTQSEASYVTEEPIEPTIEQLWKELKEEAEVTYYG</sequence>
<dbReference type="AlphaFoldDB" id="A0A0F9RBX2"/>
<proteinExistence type="predicted"/>
<gene>
    <name evidence="1" type="ORF">LCGC14_0613160</name>
</gene>
<reference evidence="1" key="1">
    <citation type="journal article" date="2015" name="Nature">
        <title>Complex archaea that bridge the gap between prokaryotes and eukaryotes.</title>
        <authorList>
            <person name="Spang A."/>
            <person name="Saw J.H."/>
            <person name="Jorgensen S.L."/>
            <person name="Zaremba-Niedzwiedzka K."/>
            <person name="Martijn J."/>
            <person name="Lind A.E."/>
            <person name="van Eijk R."/>
            <person name="Schleper C."/>
            <person name="Guy L."/>
            <person name="Ettema T.J."/>
        </authorList>
    </citation>
    <scope>NUCLEOTIDE SEQUENCE</scope>
</reference>
<name>A0A0F9RBX2_9ZZZZ</name>
<organism evidence="1">
    <name type="scientific">marine sediment metagenome</name>
    <dbReference type="NCBI Taxonomy" id="412755"/>
    <lineage>
        <taxon>unclassified sequences</taxon>
        <taxon>metagenomes</taxon>
        <taxon>ecological metagenomes</taxon>
    </lineage>
</organism>
<evidence type="ECO:0000313" key="1">
    <source>
        <dbReference type="EMBL" id="KKN52399.1"/>
    </source>
</evidence>
<comment type="caution">
    <text evidence="1">The sequence shown here is derived from an EMBL/GenBank/DDBJ whole genome shotgun (WGS) entry which is preliminary data.</text>
</comment>
<accession>A0A0F9RBX2</accession>
<dbReference type="EMBL" id="LAZR01001021">
    <property type="protein sequence ID" value="KKN52399.1"/>
    <property type="molecule type" value="Genomic_DNA"/>
</dbReference>
<protein>
    <submittedName>
        <fullName evidence="1">Uncharacterized protein</fullName>
    </submittedName>
</protein>